<name>A0A2K4MME5_9NEIS</name>
<feature type="transmembrane region" description="Helical" evidence="1">
    <location>
        <begin position="184"/>
        <end position="203"/>
    </location>
</feature>
<feature type="transmembrane region" description="Helical" evidence="1">
    <location>
        <begin position="41"/>
        <end position="65"/>
    </location>
</feature>
<comment type="caution">
    <text evidence="2">The sequence shown here is derived from an EMBL/GenBank/DDBJ whole genome shotgun (WGS) entry which is preliminary data.</text>
</comment>
<sequence length="256" mass="28709">MSKAVDFPIREMMPLCLVTGIVGSILNATVTYPLFFENAPYFYYALAATGVMTPILAVGMIITYVRSNFADVLPCYIIGFFLSIFPFHVFFVAGGLVSSLVSPPIPSSVGAVVFILLALYLILSVKRSAKNILEAANKIGFLNKAYVVENGRQLLKRKELTLLDNTVEKSIFYFEKNGERTFSAVKVVLFVMAAMLGGFYKLFPDPALVVRLVIAYACFFITPFMIFSAVFVYYVQYKFPRMIFGNLWHKTCRETS</sequence>
<gene>
    <name evidence="2" type="ORF">C2134_12540</name>
</gene>
<keyword evidence="1" id="KW-0472">Membrane</keyword>
<evidence type="ECO:0000256" key="1">
    <source>
        <dbReference type="SAM" id="Phobius"/>
    </source>
</evidence>
<feature type="transmembrane region" description="Helical" evidence="1">
    <location>
        <begin position="105"/>
        <end position="123"/>
    </location>
</feature>
<feature type="transmembrane region" description="Helical" evidence="1">
    <location>
        <begin position="12"/>
        <end position="35"/>
    </location>
</feature>
<protein>
    <submittedName>
        <fullName evidence="2">Uncharacterized protein</fullName>
    </submittedName>
</protein>
<proteinExistence type="predicted"/>
<reference evidence="2 3" key="1">
    <citation type="submission" date="2018-01" db="EMBL/GenBank/DDBJ databases">
        <title>Genomic Sequence of Chromobacterium MWU13-2610 from wild cranberry bogs within the Cape Cod National Seashore.</title>
        <authorList>
            <person name="O'Hara-Hanley K."/>
            <person name="Soby S."/>
            <person name="Harrison A."/>
        </authorList>
    </citation>
    <scope>NUCLEOTIDE SEQUENCE [LARGE SCALE GENOMIC DNA]</scope>
    <source>
        <strain evidence="2 3">MWU13-2610</strain>
    </source>
</reference>
<keyword evidence="3" id="KW-1185">Reference proteome</keyword>
<feature type="transmembrane region" description="Helical" evidence="1">
    <location>
        <begin position="72"/>
        <end position="93"/>
    </location>
</feature>
<keyword evidence="1" id="KW-0812">Transmembrane</keyword>
<feature type="transmembrane region" description="Helical" evidence="1">
    <location>
        <begin position="209"/>
        <end position="235"/>
    </location>
</feature>
<dbReference type="AlphaFoldDB" id="A0A2K4MME5"/>
<keyword evidence="1" id="KW-1133">Transmembrane helix</keyword>
<dbReference type="EMBL" id="PPTF01000060">
    <property type="protein sequence ID" value="POA98271.1"/>
    <property type="molecule type" value="Genomic_DNA"/>
</dbReference>
<dbReference type="RefSeq" id="WP_103320523.1">
    <property type="nucleotide sequence ID" value="NZ_PPTF01000060.1"/>
</dbReference>
<organism evidence="2 3">
    <name type="scientific">Chromobacterium sinusclupearum</name>
    <dbReference type="NCBI Taxonomy" id="2077146"/>
    <lineage>
        <taxon>Bacteria</taxon>
        <taxon>Pseudomonadati</taxon>
        <taxon>Pseudomonadota</taxon>
        <taxon>Betaproteobacteria</taxon>
        <taxon>Neisseriales</taxon>
        <taxon>Chromobacteriaceae</taxon>
        <taxon>Chromobacterium</taxon>
    </lineage>
</organism>
<dbReference type="Proteomes" id="UP000236416">
    <property type="component" value="Unassembled WGS sequence"/>
</dbReference>
<evidence type="ECO:0000313" key="3">
    <source>
        <dbReference type="Proteomes" id="UP000236416"/>
    </source>
</evidence>
<accession>A0A2K4MME5</accession>
<evidence type="ECO:0000313" key="2">
    <source>
        <dbReference type="EMBL" id="POA98271.1"/>
    </source>
</evidence>